<proteinExistence type="predicted"/>
<name>A0A8T1VTL6_9STRA</name>
<reference evidence="1" key="1">
    <citation type="submission" date="2021-02" db="EMBL/GenBank/DDBJ databases">
        <authorList>
            <person name="Palmer J.M."/>
        </authorList>
    </citation>
    <scope>NUCLEOTIDE SEQUENCE</scope>
    <source>
        <strain evidence="1">SCRP734</strain>
    </source>
</reference>
<dbReference type="EMBL" id="JAGDFM010000145">
    <property type="protein sequence ID" value="KAG7384531.1"/>
    <property type="molecule type" value="Genomic_DNA"/>
</dbReference>
<evidence type="ECO:0000313" key="1">
    <source>
        <dbReference type="EMBL" id="KAG7384531.1"/>
    </source>
</evidence>
<protein>
    <submittedName>
        <fullName evidence="1">Uncharacterized protein</fullName>
    </submittedName>
</protein>
<organism evidence="1 2">
    <name type="scientific">Phytophthora pseudosyringae</name>
    <dbReference type="NCBI Taxonomy" id="221518"/>
    <lineage>
        <taxon>Eukaryota</taxon>
        <taxon>Sar</taxon>
        <taxon>Stramenopiles</taxon>
        <taxon>Oomycota</taxon>
        <taxon>Peronosporomycetes</taxon>
        <taxon>Peronosporales</taxon>
        <taxon>Peronosporaceae</taxon>
        <taxon>Phytophthora</taxon>
    </lineage>
</organism>
<accession>A0A8T1VTL6</accession>
<dbReference type="AlphaFoldDB" id="A0A8T1VTL6"/>
<keyword evidence="2" id="KW-1185">Reference proteome</keyword>
<evidence type="ECO:0000313" key="2">
    <source>
        <dbReference type="Proteomes" id="UP000694044"/>
    </source>
</evidence>
<dbReference type="Proteomes" id="UP000694044">
    <property type="component" value="Unassembled WGS sequence"/>
</dbReference>
<gene>
    <name evidence="1" type="ORF">PHYPSEUDO_002519</name>
</gene>
<sequence>MEAFALSNAALGITAPASAAPVAGTGTHAATIESAAATAVSHGARKLRLSAVATMAALAHTLTNTARTAARAVCPFICVGLSRLSGCDKIVPDWEHLVLVFQL</sequence>
<comment type="caution">
    <text evidence="1">The sequence shown here is derived from an EMBL/GenBank/DDBJ whole genome shotgun (WGS) entry which is preliminary data.</text>
</comment>